<feature type="transmembrane region" description="Helical" evidence="1">
    <location>
        <begin position="104"/>
        <end position="121"/>
    </location>
</feature>
<protein>
    <submittedName>
        <fullName evidence="2">Uncharacterized protein</fullName>
    </submittedName>
</protein>
<evidence type="ECO:0000313" key="2">
    <source>
        <dbReference type="EMBL" id="KZV36219.1"/>
    </source>
</evidence>
<dbReference type="PANTHER" id="PTHR34938">
    <property type="entry name" value="PROTEIN FERTILITY RESTORER RF2, MITOCHONDRIAL"/>
    <property type="match status" value="1"/>
</dbReference>
<dbReference type="GO" id="GO:0009658">
    <property type="term" value="P:chloroplast organization"/>
    <property type="evidence" value="ECO:0007669"/>
    <property type="project" value="TreeGrafter"/>
</dbReference>
<keyword evidence="3" id="KW-1185">Reference proteome</keyword>
<dbReference type="EMBL" id="KV003914">
    <property type="protein sequence ID" value="KZV36219.1"/>
    <property type="molecule type" value="Genomic_DNA"/>
</dbReference>
<reference evidence="2 3" key="1">
    <citation type="journal article" date="2015" name="Proc. Natl. Acad. Sci. U.S.A.">
        <title>The resurrection genome of Boea hygrometrica: A blueprint for survival of dehydration.</title>
        <authorList>
            <person name="Xiao L."/>
            <person name="Yang G."/>
            <person name="Zhang L."/>
            <person name="Yang X."/>
            <person name="Zhao S."/>
            <person name="Ji Z."/>
            <person name="Zhou Q."/>
            <person name="Hu M."/>
            <person name="Wang Y."/>
            <person name="Chen M."/>
            <person name="Xu Y."/>
            <person name="Jin H."/>
            <person name="Xiao X."/>
            <person name="Hu G."/>
            <person name="Bao F."/>
            <person name="Hu Y."/>
            <person name="Wan P."/>
            <person name="Li L."/>
            <person name="Deng X."/>
            <person name="Kuang T."/>
            <person name="Xiang C."/>
            <person name="Zhu J.K."/>
            <person name="Oliver M.J."/>
            <person name="He Y."/>
        </authorList>
    </citation>
    <scope>NUCLEOTIDE SEQUENCE [LARGE SCALE GENOMIC DNA]</scope>
    <source>
        <strain evidence="3">cv. XS01</strain>
    </source>
</reference>
<dbReference type="GO" id="GO:0010027">
    <property type="term" value="P:thylakoid membrane organization"/>
    <property type="evidence" value="ECO:0007669"/>
    <property type="project" value="TreeGrafter"/>
</dbReference>
<dbReference type="Proteomes" id="UP000250235">
    <property type="component" value="Unassembled WGS sequence"/>
</dbReference>
<evidence type="ECO:0000313" key="3">
    <source>
        <dbReference type="Proteomes" id="UP000250235"/>
    </source>
</evidence>
<sequence length="136" mass="15483">MSLHGLFITYPQMLWRSLSQYYRSVFMHLARSEVQCLNQKKNVCFTPVGLKPLHLQHSFRVKHASICAASLERRNLRNFDDGGTGFPPRDDDGGGGAGVAVVDHWSGGFFFFGFLALLGFLKDQESEGPYREERRR</sequence>
<name>A0A2Z7BP32_9LAMI</name>
<dbReference type="InterPro" id="IPR040299">
    <property type="entry name" value="RF2K-like"/>
</dbReference>
<gene>
    <name evidence="2" type="ORF">F511_14237</name>
</gene>
<keyword evidence="1" id="KW-0812">Transmembrane</keyword>
<organism evidence="2 3">
    <name type="scientific">Dorcoceras hygrometricum</name>
    <dbReference type="NCBI Taxonomy" id="472368"/>
    <lineage>
        <taxon>Eukaryota</taxon>
        <taxon>Viridiplantae</taxon>
        <taxon>Streptophyta</taxon>
        <taxon>Embryophyta</taxon>
        <taxon>Tracheophyta</taxon>
        <taxon>Spermatophyta</taxon>
        <taxon>Magnoliopsida</taxon>
        <taxon>eudicotyledons</taxon>
        <taxon>Gunneridae</taxon>
        <taxon>Pentapetalae</taxon>
        <taxon>asterids</taxon>
        <taxon>lamiids</taxon>
        <taxon>Lamiales</taxon>
        <taxon>Gesneriaceae</taxon>
        <taxon>Didymocarpoideae</taxon>
        <taxon>Trichosporeae</taxon>
        <taxon>Loxocarpinae</taxon>
        <taxon>Dorcoceras</taxon>
    </lineage>
</organism>
<dbReference type="GO" id="GO:0009507">
    <property type="term" value="C:chloroplast"/>
    <property type="evidence" value="ECO:0007669"/>
    <property type="project" value="TreeGrafter"/>
</dbReference>
<proteinExistence type="predicted"/>
<dbReference type="PANTHER" id="PTHR34938:SF1">
    <property type="entry name" value="PROTEIN FERTILITY RESTORER RF2, MITOCHONDRIAL"/>
    <property type="match status" value="1"/>
</dbReference>
<evidence type="ECO:0000256" key="1">
    <source>
        <dbReference type="SAM" id="Phobius"/>
    </source>
</evidence>
<accession>A0A2Z7BP32</accession>
<keyword evidence="1" id="KW-0472">Membrane</keyword>
<dbReference type="AlphaFoldDB" id="A0A2Z7BP32"/>
<keyword evidence="1" id="KW-1133">Transmembrane helix</keyword>